<feature type="binding site" evidence="3">
    <location>
        <position position="34"/>
    </location>
    <ligand>
        <name>substrate</name>
    </ligand>
</feature>
<feature type="active site" evidence="3">
    <location>
        <position position="17"/>
    </location>
</feature>
<evidence type="ECO:0000256" key="1">
    <source>
        <dbReference type="ARBA" id="ARBA00022679"/>
    </source>
</evidence>
<comment type="caution">
    <text evidence="3">Lacks conserved residue(s) required for the propagation of feature annotation.</text>
</comment>
<name>A0A1G2SLX8_9BACT</name>
<dbReference type="SUPFAM" id="SSF64005">
    <property type="entry name" value="Undecaprenyl diphosphate synthase"/>
    <property type="match status" value="1"/>
</dbReference>
<keyword evidence="3" id="KW-0460">Magnesium</keyword>
<comment type="subunit">
    <text evidence="3">Homodimer.</text>
</comment>
<dbReference type="Proteomes" id="UP000178168">
    <property type="component" value="Unassembled WGS sequence"/>
</dbReference>
<dbReference type="NCBIfam" id="TIGR00055">
    <property type="entry name" value="uppS"/>
    <property type="match status" value="1"/>
</dbReference>
<dbReference type="PANTHER" id="PTHR10291:SF43">
    <property type="entry name" value="DEHYDRODOLICHYL DIPHOSPHATE SYNTHASE COMPLEX SUBUNIT DHDDS"/>
    <property type="match status" value="1"/>
</dbReference>
<comment type="caution">
    <text evidence="4">The sequence shown here is derived from an EMBL/GenBank/DDBJ whole genome shotgun (WGS) entry which is preliminary data.</text>
</comment>
<dbReference type="InterPro" id="IPR036424">
    <property type="entry name" value="UPP_synth-like_sf"/>
</dbReference>
<comment type="similarity">
    <text evidence="2">Belongs to the UPP synthase family. Z-FPP synthase subfamily.</text>
</comment>
<dbReference type="Gene3D" id="3.40.1180.10">
    <property type="entry name" value="Decaprenyl diphosphate synthase-like"/>
    <property type="match status" value="1"/>
</dbReference>
<feature type="binding site" evidence="3">
    <location>
        <position position="22"/>
    </location>
    <ligand>
        <name>substrate</name>
    </ligand>
</feature>
<feature type="binding site" evidence="3">
    <location>
        <position position="17"/>
    </location>
    <ligand>
        <name>Mg(2+)</name>
        <dbReference type="ChEBI" id="CHEBI:18420"/>
    </ligand>
</feature>
<evidence type="ECO:0000313" key="5">
    <source>
        <dbReference type="Proteomes" id="UP000178168"/>
    </source>
</evidence>
<dbReference type="AlphaFoldDB" id="A0A1G2SLX8"/>
<dbReference type="GO" id="GO:0045547">
    <property type="term" value="F:ditrans,polycis-polyprenyl diphosphate synthase [(2E,6E)-farnesyl diphosphate specific] activity"/>
    <property type="evidence" value="ECO:0007669"/>
    <property type="project" value="TreeGrafter"/>
</dbReference>
<evidence type="ECO:0000256" key="2">
    <source>
        <dbReference type="ARBA" id="ARBA00038453"/>
    </source>
</evidence>
<accession>A0A1G2SLX8</accession>
<dbReference type="PROSITE" id="PS01066">
    <property type="entry name" value="UPP_SYNTHASE"/>
    <property type="match status" value="1"/>
</dbReference>
<dbReference type="InterPro" id="IPR001441">
    <property type="entry name" value="UPP_synth-like"/>
</dbReference>
<reference evidence="4 5" key="1">
    <citation type="journal article" date="2016" name="Nat. Commun.">
        <title>Thousands of microbial genomes shed light on interconnected biogeochemical processes in an aquifer system.</title>
        <authorList>
            <person name="Anantharaman K."/>
            <person name="Brown C.T."/>
            <person name="Hug L.A."/>
            <person name="Sharon I."/>
            <person name="Castelle C.J."/>
            <person name="Probst A.J."/>
            <person name="Thomas B.C."/>
            <person name="Singh A."/>
            <person name="Wilkins M.J."/>
            <person name="Karaoz U."/>
            <person name="Brodie E.L."/>
            <person name="Williams K.H."/>
            <person name="Hubbard S.S."/>
            <person name="Banfield J.F."/>
        </authorList>
    </citation>
    <scope>NUCLEOTIDE SEQUENCE [LARGE SCALE GENOMIC DNA]</scope>
</reference>
<comment type="function">
    <text evidence="3">Catalyzes the condensation of isopentenyl diphosphate (IPP) with allylic pyrophosphates generating different type of terpenoids.</text>
</comment>
<evidence type="ECO:0000313" key="4">
    <source>
        <dbReference type="EMBL" id="OHA86070.1"/>
    </source>
</evidence>
<feature type="binding site" evidence="3">
    <location>
        <position position="200"/>
    </location>
    <ligand>
        <name>Mg(2+)</name>
        <dbReference type="ChEBI" id="CHEBI:18420"/>
    </ligand>
</feature>
<feature type="active site" description="Proton acceptor" evidence="3">
    <location>
        <position position="65"/>
    </location>
</feature>
<dbReference type="GO" id="GO:0000287">
    <property type="term" value="F:magnesium ion binding"/>
    <property type="evidence" value="ECO:0007669"/>
    <property type="project" value="UniProtKB-UniRule"/>
</dbReference>
<comment type="cofactor">
    <cofactor evidence="3">
        <name>Mg(2+)</name>
        <dbReference type="ChEBI" id="CHEBI:18420"/>
    </cofactor>
    <text evidence="3">Binds 2 magnesium ions per subunit.</text>
</comment>
<protein>
    <recommendedName>
        <fullName evidence="3">Isoprenyl transferase</fullName>
        <ecNumber evidence="3">2.5.1.-</ecNumber>
    </recommendedName>
</protein>
<feature type="binding site" evidence="3">
    <location>
        <begin position="62"/>
        <end position="64"/>
    </location>
    <ligand>
        <name>substrate</name>
    </ligand>
</feature>
<dbReference type="InterPro" id="IPR018520">
    <property type="entry name" value="UPP_synth-like_CS"/>
</dbReference>
<proteinExistence type="inferred from homology"/>
<dbReference type="EC" id="2.5.1.-" evidence="3"/>
<feature type="binding site" evidence="3">
    <location>
        <begin position="187"/>
        <end position="189"/>
    </location>
    <ligand>
        <name>substrate</name>
    </ligand>
</feature>
<sequence>MAKTKKNTPECVGIIMDGNRRWAKSHHVPTARGHAQGYETLKQAVRWAKHEHVGTLVVYAFSTENWKRSKLEVGLLMELFSRALTEIGKDAREEDVRVSFIGDRAQFSKTMQAKMGAVEQETRSNSSLHLALAMSYGGRAEITHAVNTILASGKKRASEDDVAKGLWSAEAGIPDPDLIIRTGGEMRLSNFLLWQAAYSEFFFTETLWPDFSEQEFSKILREYANRERRRGK</sequence>
<feature type="binding site" evidence="3">
    <location>
        <begin position="18"/>
        <end position="21"/>
    </location>
    <ligand>
        <name>substrate</name>
    </ligand>
</feature>
<keyword evidence="1 3" id="KW-0808">Transferase</keyword>
<dbReference type="PANTHER" id="PTHR10291">
    <property type="entry name" value="DEHYDRODOLICHYL DIPHOSPHATE SYNTHASE FAMILY MEMBER"/>
    <property type="match status" value="1"/>
</dbReference>
<keyword evidence="3" id="KW-0479">Metal-binding</keyword>
<gene>
    <name evidence="4" type="ORF">A2591_01560</name>
</gene>
<feature type="binding site" evidence="3">
    <location>
        <position position="66"/>
    </location>
    <ligand>
        <name>substrate</name>
    </ligand>
</feature>
<feature type="binding site" evidence="3">
    <location>
        <position position="68"/>
    </location>
    <ligand>
        <name>substrate</name>
    </ligand>
</feature>
<organism evidence="4 5">
    <name type="scientific">Candidatus Yonathbacteria bacterium RIFOXYD1_FULL_52_36</name>
    <dbReference type="NCBI Taxonomy" id="1802730"/>
    <lineage>
        <taxon>Bacteria</taxon>
        <taxon>Candidatus Yonathiibacteriota</taxon>
    </lineage>
</organism>
<feature type="binding site" evidence="3">
    <location>
        <position position="181"/>
    </location>
    <ligand>
        <name>substrate</name>
    </ligand>
</feature>
<dbReference type="EMBL" id="MHUZ01000010">
    <property type="protein sequence ID" value="OHA86070.1"/>
    <property type="molecule type" value="Genomic_DNA"/>
</dbReference>
<dbReference type="STRING" id="1802730.A2591_01560"/>
<dbReference type="GO" id="GO:0016094">
    <property type="term" value="P:polyprenol biosynthetic process"/>
    <property type="evidence" value="ECO:0007669"/>
    <property type="project" value="TreeGrafter"/>
</dbReference>
<dbReference type="Pfam" id="PF01255">
    <property type="entry name" value="Prenyltransf"/>
    <property type="match status" value="1"/>
</dbReference>
<dbReference type="HAMAP" id="MF_01139">
    <property type="entry name" value="ISPT"/>
    <property type="match status" value="1"/>
</dbReference>
<evidence type="ECO:0000256" key="3">
    <source>
        <dbReference type="HAMAP-Rule" id="MF_01139"/>
    </source>
</evidence>
<dbReference type="CDD" id="cd00475">
    <property type="entry name" value="Cis_IPPS"/>
    <property type="match status" value="1"/>
</dbReference>